<reference evidence="2" key="1">
    <citation type="submission" date="2018-05" db="EMBL/GenBank/DDBJ databases">
        <authorList>
            <person name="Lanie J.A."/>
            <person name="Ng W.-L."/>
            <person name="Kazmierczak K.M."/>
            <person name="Andrzejewski T.M."/>
            <person name="Davidsen T.M."/>
            <person name="Wayne K.J."/>
            <person name="Tettelin H."/>
            <person name="Glass J.I."/>
            <person name="Rusch D."/>
            <person name="Podicherti R."/>
            <person name="Tsui H.-C.T."/>
            <person name="Winkler M.E."/>
        </authorList>
    </citation>
    <scope>NUCLEOTIDE SEQUENCE</scope>
</reference>
<gene>
    <name evidence="2" type="ORF">METZ01_LOCUS326951</name>
</gene>
<evidence type="ECO:0000259" key="1">
    <source>
        <dbReference type="PROSITE" id="PS51787"/>
    </source>
</evidence>
<dbReference type="GO" id="GO:0004176">
    <property type="term" value="F:ATP-dependent peptidase activity"/>
    <property type="evidence" value="ECO:0007669"/>
    <property type="project" value="InterPro"/>
</dbReference>
<dbReference type="AlphaFoldDB" id="A0A382PMN2"/>
<dbReference type="GO" id="GO:0005524">
    <property type="term" value="F:ATP binding"/>
    <property type="evidence" value="ECO:0007669"/>
    <property type="project" value="InterPro"/>
</dbReference>
<feature type="non-terminal residue" evidence="2">
    <location>
        <position position="267"/>
    </location>
</feature>
<accession>A0A382PMN2</accession>
<dbReference type="GO" id="GO:0004252">
    <property type="term" value="F:serine-type endopeptidase activity"/>
    <property type="evidence" value="ECO:0007669"/>
    <property type="project" value="InterPro"/>
</dbReference>
<dbReference type="InterPro" id="IPR046336">
    <property type="entry name" value="Lon_prtase_N_sf"/>
</dbReference>
<protein>
    <recommendedName>
        <fullName evidence="1">Lon N-terminal domain-containing protein</fullName>
    </recommendedName>
</protein>
<dbReference type="PROSITE" id="PS51787">
    <property type="entry name" value="LON_N"/>
    <property type="match status" value="1"/>
</dbReference>
<sequence>MSRADFFPSLPLRDIVIFPGMIIPLFVGRDKSIRALNEVMKTNKKIILLTQKNAEIDDPTEEDLYSVGCESKILQLLKLPDGTVKVLVEGIDRIKIIETKNEKEIFMCSMEVVKDKIDSKEDLLSLSIAIIRKLEKLTNLNKKISTELFTNLKEQKNPSKIADLIAGQLNISIFEKQKLLETIDLKSRLEKLMNHINNEINVIGVEKRIRGRVKNQMEKTQREYYLNEQMKAIQKELGEIEEGKDEISQLHRSILKAKMSKEATTKC</sequence>
<dbReference type="GO" id="GO:0030163">
    <property type="term" value="P:protein catabolic process"/>
    <property type="evidence" value="ECO:0007669"/>
    <property type="project" value="InterPro"/>
</dbReference>
<evidence type="ECO:0000313" key="2">
    <source>
        <dbReference type="EMBL" id="SVC74097.1"/>
    </source>
</evidence>
<dbReference type="PANTHER" id="PTHR10046">
    <property type="entry name" value="ATP DEPENDENT LON PROTEASE FAMILY MEMBER"/>
    <property type="match status" value="1"/>
</dbReference>
<proteinExistence type="predicted"/>
<dbReference type="InterPro" id="IPR015947">
    <property type="entry name" value="PUA-like_sf"/>
</dbReference>
<dbReference type="SMART" id="SM00464">
    <property type="entry name" value="LON"/>
    <property type="match status" value="1"/>
</dbReference>
<dbReference type="Gene3D" id="2.30.130.40">
    <property type="entry name" value="LON domain-like"/>
    <property type="match status" value="1"/>
</dbReference>
<dbReference type="EMBL" id="UINC01108187">
    <property type="protein sequence ID" value="SVC74097.1"/>
    <property type="molecule type" value="Genomic_DNA"/>
</dbReference>
<organism evidence="2">
    <name type="scientific">marine metagenome</name>
    <dbReference type="NCBI Taxonomy" id="408172"/>
    <lineage>
        <taxon>unclassified sequences</taxon>
        <taxon>metagenomes</taxon>
        <taxon>ecological metagenomes</taxon>
    </lineage>
</organism>
<dbReference type="InterPro" id="IPR027065">
    <property type="entry name" value="Lon_Prtase"/>
</dbReference>
<name>A0A382PMN2_9ZZZZ</name>
<dbReference type="InterPro" id="IPR003111">
    <property type="entry name" value="Lon_prtase_N"/>
</dbReference>
<dbReference type="Pfam" id="PF02190">
    <property type="entry name" value="LON_substr_bdg"/>
    <property type="match status" value="1"/>
</dbReference>
<dbReference type="SUPFAM" id="SSF88697">
    <property type="entry name" value="PUA domain-like"/>
    <property type="match status" value="1"/>
</dbReference>
<feature type="domain" description="Lon N-terminal" evidence="1">
    <location>
        <begin position="7"/>
        <end position="200"/>
    </location>
</feature>
<dbReference type="Gene3D" id="1.20.58.1480">
    <property type="match status" value="1"/>
</dbReference>